<dbReference type="AlphaFoldDB" id="K9VEP3"/>
<dbReference type="PATRIC" id="fig|179408.3.peg.2371"/>
<gene>
    <name evidence="1" type="ORF">Osc7112_1948</name>
</gene>
<proteinExistence type="predicted"/>
<dbReference type="OrthoDB" id="509850at2"/>
<dbReference type="STRING" id="179408.Osc7112_1948"/>
<dbReference type="KEGG" id="oni:Osc7112_1948"/>
<reference evidence="1 2" key="1">
    <citation type="submission" date="2012-05" db="EMBL/GenBank/DDBJ databases">
        <title>Finished chromosome of genome of Oscillatoria sp. PCC 7112.</title>
        <authorList>
            <consortium name="US DOE Joint Genome Institute"/>
            <person name="Gugger M."/>
            <person name="Coursin T."/>
            <person name="Rippka R."/>
            <person name="Tandeau De Marsac N."/>
            <person name="Huntemann M."/>
            <person name="Wei C.-L."/>
            <person name="Han J."/>
            <person name="Detter J.C."/>
            <person name="Han C."/>
            <person name="Tapia R."/>
            <person name="Davenport K."/>
            <person name="Daligault H."/>
            <person name="Erkkila T."/>
            <person name="Gu W."/>
            <person name="Munk A.C.C."/>
            <person name="Teshima H."/>
            <person name="Xu Y."/>
            <person name="Chain P."/>
            <person name="Chen A."/>
            <person name="Krypides N."/>
            <person name="Mavromatis K."/>
            <person name="Markowitz V."/>
            <person name="Szeto E."/>
            <person name="Ivanova N."/>
            <person name="Mikhailova N."/>
            <person name="Ovchinnikova G."/>
            <person name="Pagani I."/>
            <person name="Pati A."/>
            <person name="Goodwin L."/>
            <person name="Peters L."/>
            <person name="Pitluck S."/>
            <person name="Woyke T."/>
            <person name="Kerfeld C."/>
        </authorList>
    </citation>
    <scope>NUCLEOTIDE SEQUENCE [LARGE SCALE GENOMIC DNA]</scope>
    <source>
        <strain evidence="1 2">PCC 7112</strain>
    </source>
</reference>
<protein>
    <submittedName>
        <fullName evidence="1">Uncharacterized protein</fullName>
    </submittedName>
</protein>
<keyword evidence="2" id="KW-1185">Reference proteome</keyword>
<name>K9VEP3_9CYAN</name>
<dbReference type="HOGENOM" id="CLU_112440_1_0_3"/>
<dbReference type="RefSeq" id="WP_015175737.1">
    <property type="nucleotide sequence ID" value="NC_019729.1"/>
</dbReference>
<dbReference type="eggNOG" id="ENOG503134N">
    <property type="taxonomic scope" value="Bacteria"/>
</dbReference>
<evidence type="ECO:0000313" key="1">
    <source>
        <dbReference type="EMBL" id="AFZ06426.1"/>
    </source>
</evidence>
<accession>K9VEP3</accession>
<dbReference type="EMBL" id="CP003614">
    <property type="protein sequence ID" value="AFZ06426.1"/>
    <property type="molecule type" value="Genomic_DNA"/>
</dbReference>
<evidence type="ECO:0000313" key="2">
    <source>
        <dbReference type="Proteomes" id="UP000010478"/>
    </source>
</evidence>
<sequence length="157" mass="17094" precursor="true">MFHLSNKSKILGLLVFLGLLVEAAIPSAPQLNSISVLAHQVEVSGDVAATFHLEPNHNPRAGQPAKVWFALTSRGGQIIPLEQCNCKLAVYPKERKEGDKPLMQTPLKAISAEKYQGIPGADIVFPKAGIYELELSGTAKNKANFKPFKLTYTVTVR</sequence>
<dbReference type="Proteomes" id="UP000010478">
    <property type="component" value="Chromosome"/>
</dbReference>
<organism evidence="1 2">
    <name type="scientific">Phormidium nigroviride PCC 7112</name>
    <dbReference type="NCBI Taxonomy" id="179408"/>
    <lineage>
        <taxon>Bacteria</taxon>
        <taxon>Bacillati</taxon>
        <taxon>Cyanobacteriota</taxon>
        <taxon>Cyanophyceae</taxon>
        <taxon>Oscillatoriophycideae</taxon>
        <taxon>Oscillatoriales</taxon>
        <taxon>Oscillatoriaceae</taxon>
        <taxon>Phormidium</taxon>
    </lineage>
</organism>